<dbReference type="GO" id="GO:0032259">
    <property type="term" value="P:methylation"/>
    <property type="evidence" value="ECO:0007669"/>
    <property type="project" value="UniProtKB-KW"/>
</dbReference>
<dbReference type="VEuPathDB" id="TrichDB:TVAG_277450"/>
<dbReference type="OrthoDB" id="411785at2759"/>
<feature type="compositionally biased region" description="Low complexity" evidence="4">
    <location>
        <begin position="1"/>
        <end position="17"/>
    </location>
</feature>
<feature type="domain" description="Methyltransferase type 11" evidence="5">
    <location>
        <begin position="148"/>
        <end position="247"/>
    </location>
</feature>
<dbReference type="eggNOG" id="KOG2352">
    <property type="taxonomic scope" value="Eukaryota"/>
</dbReference>
<feature type="region of interest" description="Disordered" evidence="4">
    <location>
        <begin position="1"/>
        <end position="106"/>
    </location>
</feature>
<reference evidence="6" key="1">
    <citation type="submission" date="2006-10" db="EMBL/GenBank/DDBJ databases">
        <authorList>
            <person name="Amadeo P."/>
            <person name="Zhao Q."/>
            <person name="Wortman J."/>
            <person name="Fraser-Liggett C."/>
            <person name="Carlton J."/>
        </authorList>
    </citation>
    <scope>NUCLEOTIDE SEQUENCE</scope>
    <source>
        <strain evidence="6">G3</strain>
    </source>
</reference>
<dbReference type="CDD" id="cd02440">
    <property type="entry name" value="AdoMet_MTases"/>
    <property type="match status" value="1"/>
</dbReference>
<name>A2FTV4_TRIV3</name>
<proteinExistence type="inferred from homology"/>
<keyword evidence="3" id="KW-0808">Transferase</keyword>
<dbReference type="Gene3D" id="3.40.50.150">
    <property type="entry name" value="Vaccinia Virus protein VP39"/>
    <property type="match status" value="1"/>
</dbReference>
<dbReference type="SUPFAM" id="SSF53335">
    <property type="entry name" value="S-adenosyl-L-methionine-dependent methyltransferases"/>
    <property type="match status" value="1"/>
</dbReference>
<dbReference type="InParanoid" id="A2FTV4"/>
<comment type="similarity">
    <text evidence="1">Belongs to the methyltransferase superfamily.</text>
</comment>
<keyword evidence="2" id="KW-0489">Methyltransferase</keyword>
<dbReference type="InterPro" id="IPR051419">
    <property type="entry name" value="Lys/N-term_MeTrsfase_sf"/>
</dbReference>
<sequence length="299" mass="34526">MSSEYTTETGDTGYTESGDTEKQETETPAESTQENETTEENENPNPEENANTEEKDPEQEQEKEPEQEAEKEPEPEPQPEPEPEPEPDPLEGLCYQDDPKQPLNPYGNKYYWEARYRHDSTPLEWYHNNEAFNEIFEEFVNKQMKVLVIGNGNSELPVYLQEKGVEQIEAIDFSSFITKQMKKAHKDKEGITFKEMDVREMKYPAGEFMSILDKGCLDCVMYLGIEQVNQALSEISRVLKKRGVYICITTHREQVMRKILDNPAGLLLELETVKTIEKPLPSDTPIYVYILRKIGKLLT</sequence>
<evidence type="ECO:0000313" key="6">
    <source>
        <dbReference type="EMBL" id="EAX91675.1"/>
    </source>
</evidence>
<dbReference type="InterPro" id="IPR029063">
    <property type="entry name" value="SAM-dependent_MTases_sf"/>
</dbReference>
<evidence type="ECO:0000313" key="7">
    <source>
        <dbReference type="Proteomes" id="UP000001542"/>
    </source>
</evidence>
<evidence type="ECO:0000259" key="5">
    <source>
        <dbReference type="Pfam" id="PF08241"/>
    </source>
</evidence>
<reference evidence="6" key="2">
    <citation type="journal article" date="2007" name="Science">
        <title>Draft genome sequence of the sexually transmitted pathogen Trichomonas vaginalis.</title>
        <authorList>
            <person name="Carlton J.M."/>
            <person name="Hirt R.P."/>
            <person name="Silva J.C."/>
            <person name="Delcher A.L."/>
            <person name="Schatz M."/>
            <person name="Zhao Q."/>
            <person name="Wortman J.R."/>
            <person name="Bidwell S.L."/>
            <person name="Alsmark U.C.M."/>
            <person name="Besteiro S."/>
            <person name="Sicheritz-Ponten T."/>
            <person name="Noel C.J."/>
            <person name="Dacks J.B."/>
            <person name="Foster P.G."/>
            <person name="Simillion C."/>
            <person name="Van de Peer Y."/>
            <person name="Miranda-Saavedra D."/>
            <person name="Barton G.J."/>
            <person name="Westrop G.D."/>
            <person name="Mueller S."/>
            <person name="Dessi D."/>
            <person name="Fiori P.L."/>
            <person name="Ren Q."/>
            <person name="Paulsen I."/>
            <person name="Zhang H."/>
            <person name="Bastida-Corcuera F.D."/>
            <person name="Simoes-Barbosa A."/>
            <person name="Brown M.T."/>
            <person name="Hayes R.D."/>
            <person name="Mukherjee M."/>
            <person name="Okumura C.Y."/>
            <person name="Schneider R."/>
            <person name="Smith A.J."/>
            <person name="Vanacova S."/>
            <person name="Villalvazo M."/>
            <person name="Haas B.J."/>
            <person name="Pertea M."/>
            <person name="Feldblyum T.V."/>
            <person name="Utterback T.R."/>
            <person name="Shu C.L."/>
            <person name="Osoegawa K."/>
            <person name="de Jong P.J."/>
            <person name="Hrdy I."/>
            <person name="Horvathova L."/>
            <person name="Zubacova Z."/>
            <person name="Dolezal P."/>
            <person name="Malik S.B."/>
            <person name="Logsdon J.M. Jr."/>
            <person name="Henze K."/>
            <person name="Gupta A."/>
            <person name="Wang C.C."/>
            <person name="Dunne R.L."/>
            <person name="Upcroft J.A."/>
            <person name="Upcroft P."/>
            <person name="White O."/>
            <person name="Salzberg S.L."/>
            <person name="Tang P."/>
            <person name="Chiu C.-H."/>
            <person name="Lee Y.-S."/>
            <person name="Embley T.M."/>
            <person name="Coombs G.H."/>
            <person name="Mottram J.C."/>
            <person name="Tachezy J."/>
            <person name="Fraser-Liggett C.M."/>
            <person name="Johnson P.J."/>
        </authorList>
    </citation>
    <scope>NUCLEOTIDE SEQUENCE [LARGE SCALE GENOMIC DNA]</scope>
    <source>
        <strain evidence="6">G3</strain>
    </source>
</reference>
<dbReference type="PANTHER" id="PTHR12176:SF79">
    <property type="entry name" value="METHYLTRANSFERASE TYPE 11 DOMAIN-CONTAINING PROTEIN"/>
    <property type="match status" value="1"/>
</dbReference>
<dbReference type="Proteomes" id="UP000001542">
    <property type="component" value="Unassembled WGS sequence"/>
</dbReference>
<evidence type="ECO:0000256" key="3">
    <source>
        <dbReference type="ARBA" id="ARBA00022679"/>
    </source>
</evidence>
<keyword evidence="7" id="KW-1185">Reference proteome</keyword>
<dbReference type="GO" id="GO:0008757">
    <property type="term" value="F:S-adenosylmethionine-dependent methyltransferase activity"/>
    <property type="evidence" value="ECO:0007669"/>
    <property type="project" value="InterPro"/>
</dbReference>
<evidence type="ECO:0000256" key="1">
    <source>
        <dbReference type="ARBA" id="ARBA00008361"/>
    </source>
</evidence>
<dbReference type="AlphaFoldDB" id="A2FTV4"/>
<feature type="compositionally biased region" description="Acidic residues" evidence="4">
    <location>
        <begin position="75"/>
        <end position="89"/>
    </location>
</feature>
<dbReference type="InterPro" id="IPR013216">
    <property type="entry name" value="Methyltransf_11"/>
</dbReference>
<feature type="compositionally biased region" description="Basic and acidic residues" evidence="4">
    <location>
        <begin position="52"/>
        <end position="74"/>
    </location>
</feature>
<gene>
    <name evidence="6" type="ORF">TVAG_277450</name>
</gene>
<dbReference type="STRING" id="5722.A2FTV4"/>
<dbReference type="RefSeq" id="XP_001304605.1">
    <property type="nucleotide sequence ID" value="XM_001304604.1"/>
</dbReference>
<organism evidence="6 7">
    <name type="scientific">Trichomonas vaginalis (strain ATCC PRA-98 / G3)</name>
    <dbReference type="NCBI Taxonomy" id="412133"/>
    <lineage>
        <taxon>Eukaryota</taxon>
        <taxon>Metamonada</taxon>
        <taxon>Parabasalia</taxon>
        <taxon>Trichomonadida</taxon>
        <taxon>Trichomonadidae</taxon>
        <taxon>Trichomonas</taxon>
    </lineage>
</organism>
<dbReference type="Pfam" id="PF08241">
    <property type="entry name" value="Methyltransf_11"/>
    <property type="match status" value="1"/>
</dbReference>
<dbReference type="FunFam" id="3.40.50.150:FF:000217">
    <property type="entry name" value="Methyltransferase protein 13"/>
    <property type="match status" value="1"/>
</dbReference>
<accession>A2FTV4</accession>
<evidence type="ECO:0000256" key="2">
    <source>
        <dbReference type="ARBA" id="ARBA00022603"/>
    </source>
</evidence>
<dbReference type="KEGG" id="tva:4749376"/>
<protein>
    <recommendedName>
        <fullName evidence="5">Methyltransferase type 11 domain-containing protein</fullName>
    </recommendedName>
</protein>
<dbReference type="SMR" id="A2FTV4"/>
<dbReference type="VEuPathDB" id="TrichDB:TVAGG3_0951480"/>
<dbReference type="PANTHER" id="PTHR12176">
    <property type="entry name" value="SAM-DEPENDENT METHYLTRANSFERASE SUPERFAMILY PROTEIN"/>
    <property type="match status" value="1"/>
</dbReference>
<dbReference type="EMBL" id="DS114018">
    <property type="protein sequence ID" value="EAX91675.1"/>
    <property type="molecule type" value="Genomic_DNA"/>
</dbReference>
<evidence type="ECO:0000256" key="4">
    <source>
        <dbReference type="SAM" id="MobiDB-lite"/>
    </source>
</evidence>